<dbReference type="eggNOG" id="COG4105">
    <property type="taxonomic scope" value="Bacteria"/>
</dbReference>
<evidence type="ECO:0000256" key="4">
    <source>
        <dbReference type="HAMAP-Rule" id="MF_00922"/>
    </source>
</evidence>
<dbReference type="GO" id="GO:0051205">
    <property type="term" value="P:protein insertion into membrane"/>
    <property type="evidence" value="ECO:0007669"/>
    <property type="project" value="UniProtKB-UniRule"/>
</dbReference>
<evidence type="ECO:0000313" key="6">
    <source>
        <dbReference type="EMBL" id="RAN36038.1"/>
    </source>
</evidence>
<dbReference type="PROSITE" id="PS51257">
    <property type="entry name" value="PROKAR_LIPOPROTEIN"/>
    <property type="match status" value="1"/>
</dbReference>
<dbReference type="AlphaFoldDB" id="A0A062U5S8"/>
<dbReference type="Gene3D" id="1.25.40.10">
    <property type="entry name" value="Tetratricopeptide repeat domain"/>
    <property type="match status" value="1"/>
</dbReference>
<dbReference type="GO" id="GO:0043165">
    <property type="term" value="P:Gram-negative-bacterium-type cell outer membrane assembly"/>
    <property type="evidence" value="ECO:0007669"/>
    <property type="project" value="UniProtKB-UniRule"/>
</dbReference>
<accession>A0A062U5S8</accession>
<comment type="subunit">
    <text evidence="4">Part of the Bam complex.</text>
</comment>
<dbReference type="GO" id="GO:0009279">
    <property type="term" value="C:cell outer membrane"/>
    <property type="evidence" value="ECO:0007669"/>
    <property type="project" value="UniProtKB-SubCell"/>
</dbReference>
<dbReference type="InterPro" id="IPR039565">
    <property type="entry name" value="BamD-like"/>
</dbReference>
<dbReference type="InterPro" id="IPR011990">
    <property type="entry name" value="TPR-like_helical_dom_sf"/>
</dbReference>
<keyword evidence="7" id="KW-1185">Reference proteome</keyword>
<dbReference type="RefSeq" id="WP_034823682.1">
    <property type="nucleotide sequence ID" value="NZ_AWFA01000001.1"/>
</dbReference>
<dbReference type="Pfam" id="PF13525">
    <property type="entry name" value="YfiO"/>
    <property type="match status" value="1"/>
</dbReference>
<dbReference type="Proteomes" id="UP000249123">
    <property type="component" value="Unassembled WGS sequence"/>
</dbReference>
<dbReference type="InterPro" id="IPR017689">
    <property type="entry name" value="BamD"/>
</dbReference>
<accession>A0A328K2M4</accession>
<keyword evidence="1 4" id="KW-0732">Signal</keyword>
<dbReference type="EMBL" id="AWFB01000001">
    <property type="protein sequence ID" value="RAN36038.1"/>
    <property type="molecule type" value="Genomic_DNA"/>
</dbReference>
<gene>
    <name evidence="4" type="primary">bamD</name>
    <name evidence="6" type="ORF">HY3_00240</name>
</gene>
<name>A0A062U5S8_9PROT</name>
<dbReference type="HAMAP" id="MF_00922">
    <property type="entry name" value="OM_assembly_BamD"/>
    <property type="match status" value="1"/>
</dbReference>
<reference evidence="6 7" key="1">
    <citation type="submission" date="2013-04" db="EMBL/GenBank/DDBJ databases">
        <title>Hyphomonas sp. T24B3 Genome Sequencing.</title>
        <authorList>
            <person name="Lai Q."/>
            <person name="Shao Z."/>
        </authorList>
    </citation>
    <scope>NUCLEOTIDE SEQUENCE [LARGE SCALE GENOMIC DNA]</scope>
    <source>
        <strain evidence="6 7">T24B3</strain>
    </source>
</reference>
<keyword evidence="2 4" id="KW-0472">Membrane</keyword>
<evidence type="ECO:0000259" key="5">
    <source>
        <dbReference type="Pfam" id="PF13525"/>
    </source>
</evidence>
<comment type="similarity">
    <text evidence="4">Belongs to the BamD family.</text>
</comment>
<proteinExistence type="inferred from homology"/>
<feature type="domain" description="Outer membrane lipoprotein BamD-like" evidence="5">
    <location>
        <begin position="37"/>
        <end position="228"/>
    </location>
</feature>
<comment type="function">
    <text evidence="4">Part of the outer membrane protein assembly complex, which is involved in assembly and insertion of beta-barrel proteins into the outer membrane.</text>
</comment>
<dbReference type="STRING" id="1280941.HY2_00830"/>
<protein>
    <recommendedName>
        <fullName evidence="4">Outer membrane protein assembly factor BamD</fullName>
    </recommendedName>
</protein>
<comment type="caution">
    <text evidence="6">The sequence shown here is derived from an EMBL/GenBank/DDBJ whole genome shotgun (WGS) entry which is preliminary data.</text>
</comment>
<keyword evidence="3 4" id="KW-0998">Cell outer membrane</keyword>
<evidence type="ECO:0000256" key="2">
    <source>
        <dbReference type="ARBA" id="ARBA00023136"/>
    </source>
</evidence>
<evidence type="ECO:0000313" key="7">
    <source>
        <dbReference type="Proteomes" id="UP000249123"/>
    </source>
</evidence>
<dbReference type="CDD" id="cd15830">
    <property type="entry name" value="BamD"/>
    <property type="match status" value="1"/>
</dbReference>
<sequence length="279" mass="32252">MRFTKAYSIVLVATAAIALTACQSRRDRQQELAYVERPVEQLYNQASTELDKRSYDKAVLLFNEVERQHPYSEWARRAMVMTAFAHYQARNYDEAIEGARRYLSLHPGGSEADYAYYLIAVSYFDQITDVGRDQAITEQARDALMDVVRRYPESQYARDASVKLDMVRDQLAGKDMEVGRWYLRNNQTLAAIKRFRTVVKKYDTTSHTPEALHRLVEAYLTVGLRDQALAVGSTLGYNYPNSDWYKMSYRLLTEEGVDPEAVDEKTRRSWLQRILPGGK</sequence>
<keyword evidence="4" id="KW-0564">Palmitate</keyword>
<dbReference type="OrthoDB" id="9804044at2"/>
<evidence type="ECO:0000256" key="3">
    <source>
        <dbReference type="ARBA" id="ARBA00023237"/>
    </source>
</evidence>
<comment type="subcellular location">
    <subcellularLocation>
        <location evidence="4">Cell outer membrane</location>
        <topology evidence="4">Lipid-anchor</topology>
    </subcellularLocation>
</comment>
<keyword evidence="4" id="KW-0449">Lipoprotein</keyword>
<dbReference type="SUPFAM" id="SSF48452">
    <property type="entry name" value="TPR-like"/>
    <property type="match status" value="1"/>
</dbReference>
<evidence type="ECO:0000256" key="1">
    <source>
        <dbReference type="ARBA" id="ARBA00022729"/>
    </source>
</evidence>
<organism evidence="6 7">
    <name type="scientific">Hyphomonas pacifica</name>
    <dbReference type="NCBI Taxonomy" id="1280941"/>
    <lineage>
        <taxon>Bacteria</taxon>
        <taxon>Pseudomonadati</taxon>
        <taxon>Pseudomonadota</taxon>
        <taxon>Alphaproteobacteria</taxon>
        <taxon>Hyphomonadales</taxon>
        <taxon>Hyphomonadaceae</taxon>
        <taxon>Hyphomonas</taxon>
    </lineage>
</organism>
<dbReference type="NCBIfam" id="TIGR03302">
    <property type="entry name" value="OM_YfiO"/>
    <property type="match status" value="1"/>
</dbReference>